<accession>A0AAD0ZDV1</accession>
<evidence type="ECO:0000313" key="2">
    <source>
        <dbReference type="Proteomes" id="UP000280455"/>
    </source>
</evidence>
<dbReference type="AlphaFoldDB" id="A0AAD0ZDV1"/>
<gene>
    <name evidence="1" type="ORF">C4K07_2622</name>
</gene>
<name>A0AAD0ZDV1_9PSED</name>
<protein>
    <submittedName>
        <fullName evidence="1">TonB-dependent receptor</fullName>
    </submittedName>
</protein>
<organism evidence="1 2">
    <name type="scientific">Pseudomonas chlororaphis subsp. aureofaciens</name>
    <dbReference type="NCBI Taxonomy" id="587851"/>
    <lineage>
        <taxon>Bacteria</taxon>
        <taxon>Pseudomonadati</taxon>
        <taxon>Pseudomonadota</taxon>
        <taxon>Gammaproteobacteria</taxon>
        <taxon>Pseudomonadales</taxon>
        <taxon>Pseudomonadaceae</taxon>
        <taxon>Pseudomonas</taxon>
    </lineage>
</organism>
<keyword evidence="1" id="KW-0675">Receptor</keyword>
<dbReference type="EMBL" id="CP027750">
    <property type="protein sequence ID" value="AZE29407.1"/>
    <property type="molecule type" value="Genomic_DNA"/>
</dbReference>
<evidence type="ECO:0000313" key="1">
    <source>
        <dbReference type="EMBL" id="AZE29407.1"/>
    </source>
</evidence>
<reference evidence="1 2" key="1">
    <citation type="submission" date="2018-03" db="EMBL/GenBank/DDBJ databases">
        <title>Diversity of phytobeneficial traits revealed by whole-genome analysis of worldwide-isolated phenazine-producing Pseudomonas spp.</title>
        <authorList>
            <person name="Biessy A."/>
            <person name="Novinscak A."/>
            <person name="Blom J."/>
            <person name="Leger G."/>
            <person name="Thomashow L.S."/>
            <person name="Cazorla F.M."/>
            <person name="Josic D."/>
            <person name="Filion M."/>
        </authorList>
    </citation>
    <scope>NUCLEOTIDE SEQUENCE [LARGE SCALE GENOMIC DNA]</scope>
    <source>
        <strain evidence="1 2">ChPhzS24</strain>
    </source>
</reference>
<dbReference type="Proteomes" id="UP000280455">
    <property type="component" value="Chromosome"/>
</dbReference>
<proteinExistence type="predicted"/>
<sequence length="31" mass="3177">MPSPRPLPSALLGLALVCPALAEAQGRTDKC</sequence>